<keyword evidence="3" id="KW-1185">Reference proteome</keyword>
<evidence type="ECO:0000313" key="3">
    <source>
        <dbReference type="Proteomes" id="UP000477782"/>
    </source>
</evidence>
<dbReference type="Proteomes" id="UP000477782">
    <property type="component" value="Unassembled WGS sequence"/>
</dbReference>
<evidence type="ECO:0000259" key="1">
    <source>
        <dbReference type="Pfam" id="PF16976"/>
    </source>
</evidence>
<sequence length="341" mass="36226">MRTSTLLSLLVAAILGITAVLGVRSWLADQRAELAASTDGPASDARQTIVVAREAMRFGERVVPEKLEVIPWGSATLPDGAFKTVEEIGDNSEETARFVLSSIEKGEPVLGSRITNPGQRAKLSTAIKPGLKALSIRVNDVAGVAGFVLPGDRVDVLLTRSENNNAEEAYVDVLLQGVRVLAIDQIADDRKDQPSVVRTVTFEVSTEEAQKLTLGSSIGTLSLALRNVVSSDVEQSQRVTLAEMSKSSAAAALESDLEAMAAAERAAAEGRAGEQEARIASLEEMVRSLGGNVDARLEELKEELTKPAPEVVETPPQPTFVTVGVVRNGARQDYVVLSGDN</sequence>
<dbReference type="CDD" id="cd11614">
    <property type="entry name" value="SAF_CpaB_FlgA_like"/>
    <property type="match status" value="1"/>
</dbReference>
<proteinExistence type="predicted"/>
<dbReference type="Pfam" id="PF16976">
    <property type="entry name" value="RcpC"/>
    <property type="match status" value="1"/>
</dbReference>
<accession>A0A6M0QUU2</accession>
<dbReference type="InterPro" id="IPR031571">
    <property type="entry name" value="RcpC_dom"/>
</dbReference>
<name>A0A6M0QUU2_9RHOB</name>
<protein>
    <submittedName>
        <fullName evidence="2">Flp pilus assembly protein CpaB</fullName>
    </submittedName>
</protein>
<dbReference type="RefSeq" id="WP_164626514.1">
    <property type="nucleotide sequence ID" value="NZ_JAAIVJ010000008.1"/>
</dbReference>
<feature type="domain" description="Flp pilus assembly protein RcpC/CpaB" evidence="1">
    <location>
        <begin position="122"/>
        <end position="226"/>
    </location>
</feature>
<organism evidence="2 3">
    <name type="scientific">Tabrizicola oligotrophica</name>
    <dbReference type="NCBI Taxonomy" id="2710650"/>
    <lineage>
        <taxon>Bacteria</taxon>
        <taxon>Pseudomonadati</taxon>
        <taxon>Pseudomonadota</taxon>
        <taxon>Alphaproteobacteria</taxon>
        <taxon>Rhodobacterales</taxon>
        <taxon>Paracoccaceae</taxon>
        <taxon>Tabrizicola</taxon>
    </lineage>
</organism>
<dbReference type="InterPro" id="IPR017592">
    <property type="entry name" value="Pilus_assmbl_Flp-typ_CpaB"/>
</dbReference>
<dbReference type="EMBL" id="JAAIVJ010000008">
    <property type="protein sequence ID" value="NEY91258.1"/>
    <property type="molecule type" value="Genomic_DNA"/>
</dbReference>
<comment type="caution">
    <text evidence="2">The sequence shown here is derived from an EMBL/GenBank/DDBJ whole genome shotgun (WGS) entry which is preliminary data.</text>
</comment>
<gene>
    <name evidence="2" type="primary">cpaB</name>
    <name evidence="2" type="ORF">G4Z14_13210</name>
</gene>
<dbReference type="AlphaFoldDB" id="A0A6M0QUU2"/>
<evidence type="ECO:0000313" key="2">
    <source>
        <dbReference type="EMBL" id="NEY91258.1"/>
    </source>
</evidence>
<reference evidence="2 3" key="1">
    <citation type="submission" date="2020-02" db="EMBL/GenBank/DDBJ databases">
        <authorList>
            <person name="Chen W.-M."/>
        </authorList>
    </citation>
    <scope>NUCLEOTIDE SEQUENCE [LARGE SCALE GENOMIC DNA]</scope>
    <source>
        <strain evidence="2 3">KMS-5</strain>
    </source>
</reference>
<dbReference type="NCBIfam" id="TIGR03177">
    <property type="entry name" value="pilus_cpaB"/>
    <property type="match status" value="1"/>
</dbReference>